<dbReference type="GO" id="GO:0003824">
    <property type="term" value="F:catalytic activity"/>
    <property type="evidence" value="ECO:0007669"/>
    <property type="project" value="InterPro"/>
</dbReference>
<comment type="caution">
    <text evidence="2">The sequence shown here is derived from an EMBL/GenBank/DDBJ whole genome shotgun (WGS) entry which is preliminary data.</text>
</comment>
<dbReference type="EMBL" id="BSPP01000015">
    <property type="protein sequence ID" value="GLS88626.1"/>
    <property type="molecule type" value="Genomic_DNA"/>
</dbReference>
<name>A0AA37X621_9RHOB</name>
<dbReference type="InterPro" id="IPR020556">
    <property type="entry name" value="Amidase_CS"/>
</dbReference>
<dbReference type="Proteomes" id="UP001157355">
    <property type="component" value="Unassembled WGS sequence"/>
</dbReference>
<dbReference type="InterPro" id="IPR000120">
    <property type="entry name" value="Amidase"/>
</dbReference>
<sequence>MTEAIDLPLHDAAAALRAGTLTARALTEAALTRCAARNPHLHAVTHLNPRALAEADRADALLAAGQGGPLCGIPFLVKDLIDASGLPATSGSAVLAGRIAATDAPAVAMLRAQGAVVLGKVATYEFAMVGPDLTLPEPPARNPWNRAHITGGSSSGSASAVAGGLVRMALGTDTGGSIRSPSAYCGCVGLKPSYDRVARAGAFPLSPALDHTGPIAASVADAALMLDAITADPSAWRPASGKLSQGAHGLRIGYARDWFAADPQAAAALIRAMDDAAAHLSMLGASITPIILPDYAPYEAAASVILHAEALAEHRDLIRDKAALYGRPVLQCLAFGAAIDADDLAQARLAQASLTAAMLAAMDGFDLILTATTLTPALPFSAFDGEKAVWTPMRTIAFNLTGQPAISVPIGFENGLPLGMQLVGRIGCEDLICAAAHAFEQATDHSCQRPSF</sequence>
<dbReference type="SUPFAM" id="SSF75304">
    <property type="entry name" value="Amidase signature (AS) enzymes"/>
    <property type="match status" value="1"/>
</dbReference>
<dbReference type="PANTHER" id="PTHR11895">
    <property type="entry name" value="TRANSAMIDASE"/>
    <property type="match status" value="1"/>
</dbReference>
<feature type="domain" description="Amidase" evidence="1">
    <location>
        <begin position="26"/>
        <end position="432"/>
    </location>
</feature>
<dbReference type="InterPro" id="IPR036928">
    <property type="entry name" value="AS_sf"/>
</dbReference>
<dbReference type="PROSITE" id="PS00571">
    <property type="entry name" value="AMIDASES"/>
    <property type="match status" value="1"/>
</dbReference>
<evidence type="ECO:0000313" key="3">
    <source>
        <dbReference type="Proteomes" id="UP001157355"/>
    </source>
</evidence>
<dbReference type="Gene3D" id="3.90.1300.10">
    <property type="entry name" value="Amidase signature (AS) domain"/>
    <property type="match status" value="1"/>
</dbReference>
<organism evidence="2 3">
    <name type="scientific">Cypionkella aquatica</name>
    <dbReference type="NCBI Taxonomy" id="1756042"/>
    <lineage>
        <taxon>Bacteria</taxon>
        <taxon>Pseudomonadati</taxon>
        <taxon>Pseudomonadota</taxon>
        <taxon>Alphaproteobacteria</taxon>
        <taxon>Rhodobacterales</taxon>
        <taxon>Paracoccaceae</taxon>
        <taxon>Cypionkella</taxon>
    </lineage>
</organism>
<dbReference type="AlphaFoldDB" id="A0AA37X621"/>
<dbReference type="InterPro" id="IPR023631">
    <property type="entry name" value="Amidase_dom"/>
</dbReference>
<keyword evidence="3" id="KW-1185">Reference proteome</keyword>
<dbReference type="PANTHER" id="PTHR11895:SF176">
    <property type="entry name" value="AMIDASE AMID-RELATED"/>
    <property type="match status" value="1"/>
</dbReference>
<accession>A0AA37X621</accession>
<proteinExistence type="predicted"/>
<dbReference type="RefSeq" id="WP_284326731.1">
    <property type="nucleotide sequence ID" value="NZ_BSPP01000015.1"/>
</dbReference>
<reference evidence="2 3" key="1">
    <citation type="journal article" date="2014" name="Int. J. Syst. Evol. Microbiol.">
        <title>Complete genome sequence of Corynebacterium casei LMG S-19264T (=DSM 44701T), isolated from a smear-ripened cheese.</title>
        <authorList>
            <consortium name="US DOE Joint Genome Institute (JGI-PGF)"/>
            <person name="Walter F."/>
            <person name="Albersmeier A."/>
            <person name="Kalinowski J."/>
            <person name="Ruckert C."/>
        </authorList>
    </citation>
    <scope>NUCLEOTIDE SEQUENCE [LARGE SCALE GENOMIC DNA]</scope>
    <source>
        <strain evidence="2 3">NBRC 111766</strain>
    </source>
</reference>
<evidence type="ECO:0000313" key="2">
    <source>
        <dbReference type="EMBL" id="GLS88626.1"/>
    </source>
</evidence>
<evidence type="ECO:0000259" key="1">
    <source>
        <dbReference type="Pfam" id="PF01425"/>
    </source>
</evidence>
<protein>
    <submittedName>
        <fullName evidence="2">Amidase</fullName>
    </submittedName>
</protein>
<gene>
    <name evidence="2" type="ORF">GCM10010873_36000</name>
</gene>
<dbReference type="Pfam" id="PF01425">
    <property type="entry name" value="Amidase"/>
    <property type="match status" value="1"/>
</dbReference>